<keyword evidence="3" id="KW-0547">Nucleotide-binding</keyword>
<dbReference type="InterPro" id="IPR003439">
    <property type="entry name" value="ABC_transporter-like_ATP-bd"/>
</dbReference>
<dbReference type="InterPro" id="IPR027417">
    <property type="entry name" value="P-loop_NTPase"/>
</dbReference>
<dbReference type="InterPro" id="IPR013563">
    <property type="entry name" value="Oligopep_ABC_C"/>
</dbReference>
<evidence type="ECO:0000256" key="2">
    <source>
        <dbReference type="ARBA" id="ARBA00022448"/>
    </source>
</evidence>
<dbReference type="Pfam" id="PF08352">
    <property type="entry name" value="oligo_HPY"/>
    <property type="match status" value="1"/>
</dbReference>
<dbReference type="AlphaFoldDB" id="A0A1I3WSH4"/>
<keyword evidence="4 6" id="KW-0067">ATP-binding</keyword>
<dbReference type="RefSeq" id="WP_093889230.1">
    <property type="nucleotide sequence ID" value="NZ_FOQY01000017.1"/>
</dbReference>
<gene>
    <name evidence="6" type="ORF">SAMN05216275_117119</name>
</gene>
<dbReference type="GO" id="GO:0055085">
    <property type="term" value="P:transmembrane transport"/>
    <property type="evidence" value="ECO:0007669"/>
    <property type="project" value="UniProtKB-ARBA"/>
</dbReference>
<feature type="domain" description="ABC transporter" evidence="5">
    <location>
        <begin position="5"/>
        <end position="249"/>
    </location>
</feature>
<dbReference type="SUPFAM" id="SSF52540">
    <property type="entry name" value="P-loop containing nucleoside triphosphate hydrolases"/>
    <property type="match status" value="1"/>
</dbReference>
<dbReference type="Proteomes" id="UP000199111">
    <property type="component" value="Unassembled WGS sequence"/>
</dbReference>
<evidence type="ECO:0000313" key="6">
    <source>
        <dbReference type="EMBL" id="SFK10604.1"/>
    </source>
</evidence>
<accession>A0A1I3WSH4</accession>
<dbReference type="Pfam" id="PF00005">
    <property type="entry name" value="ABC_tran"/>
    <property type="match status" value="1"/>
</dbReference>
<dbReference type="PANTHER" id="PTHR43776:SF7">
    <property type="entry name" value="D,D-DIPEPTIDE TRANSPORT ATP-BINDING PROTEIN DDPF-RELATED"/>
    <property type="match status" value="1"/>
</dbReference>
<dbReference type="PROSITE" id="PS50893">
    <property type="entry name" value="ABC_TRANSPORTER_2"/>
    <property type="match status" value="1"/>
</dbReference>
<dbReference type="Gene3D" id="3.40.50.300">
    <property type="entry name" value="P-loop containing nucleotide triphosphate hydrolases"/>
    <property type="match status" value="1"/>
</dbReference>
<proteinExistence type="inferred from homology"/>
<keyword evidence="7" id="KW-1185">Reference proteome</keyword>
<reference evidence="7" key="1">
    <citation type="submission" date="2016-10" db="EMBL/GenBank/DDBJ databases">
        <authorList>
            <person name="Varghese N."/>
            <person name="Submissions S."/>
        </authorList>
    </citation>
    <scope>NUCLEOTIDE SEQUENCE [LARGE SCALE GENOMIC DNA]</scope>
    <source>
        <strain evidence="7">CGMCC 4.2126</strain>
    </source>
</reference>
<dbReference type="GeneID" id="96300529"/>
<evidence type="ECO:0000256" key="1">
    <source>
        <dbReference type="ARBA" id="ARBA00005417"/>
    </source>
</evidence>
<organism evidence="6 7">
    <name type="scientific">Streptosporangium canum</name>
    <dbReference type="NCBI Taxonomy" id="324952"/>
    <lineage>
        <taxon>Bacteria</taxon>
        <taxon>Bacillati</taxon>
        <taxon>Actinomycetota</taxon>
        <taxon>Actinomycetes</taxon>
        <taxon>Streptosporangiales</taxon>
        <taxon>Streptosporangiaceae</taxon>
        <taxon>Streptosporangium</taxon>
    </lineage>
</organism>
<protein>
    <submittedName>
        <fullName evidence="6">Peptide/nickel transport system ATP-binding protein</fullName>
    </submittedName>
</protein>
<evidence type="ECO:0000259" key="5">
    <source>
        <dbReference type="PROSITE" id="PS50893"/>
    </source>
</evidence>
<dbReference type="NCBIfam" id="TIGR01727">
    <property type="entry name" value="oligo_HPY"/>
    <property type="match status" value="1"/>
</dbReference>
<evidence type="ECO:0000313" key="7">
    <source>
        <dbReference type="Proteomes" id="UP000199111"/>
    </source>
</evidence>
<dbReference type="InterPro" id="IPR017871">
    <property type="entry name" value="ABC_transporter-like_CS"/>
</dbReference>
<dbReference type="InterPro" id="IPR050319">
    <property type="entry name" value="ABC_transp_ATP-bind"/>
</dbReference>
<dbReference type="GO" id="GO:0015833">
    <property type="term" value="P:peptide transport"/>
    <property type="evidence" value="ECO:0007669"/>
    <property type="project" value="InterPro"/>
</dbReference>
<dbReference type="EMBL" id="FOQY01000017">
    <property type="protein sequence ID" value="SFK10604.1"/>
    <property type="molecule type" value="Genomic_DNA"/>
</dbReference>
<dbReference type="PANTHER" id="PTHR43776">
    <property type="entry name" value="TRANSPORT ATP-BINDING PROTEIN"/>
    <property type="match status" value="1"/>
</dbReference>
<evidence type="ECO:0000256" key="3">
    <source>
        <dbReference type="ARBA" id="ARBA00022741"/>
    </source>
</evidence>
<evidence type="ECO:0000256" key="4">
    <source>
        <dbReference type="ARBA" id="ARBA00022840"/>
    </source>
</evidence>
<dbReference type="PROSITE" id="PS00211">
    <property type="entry name" value="ABC_TRANSPORTER_1"/>
    <property type="match status" value="1"/>
</dbReference>
<dbReference type="GO" id="GO:0016887">
    <property type="term" value="F:ATP hydrolysis activity"/>
    <property type="evidence" value="ECO:0007669"/>
    <property type="project" value="InterPro"/>
</dbReference>
<dbReference type="SMART" id="SM00382">
    <property type="entry name" value="AAA"/>
    <property type="match status" value="1"/>
</dbReference>
<sequence length="317" mass="33645">MKPVLEVRDLMVTYPPRRGAAPARAVDGVNLQVRRGEIVALVGESGCGKSTLARALVGLVKPTGGQVLGDGEPLGYSAAALKAYRRHTQLVLQDPGGALNPRQNVFDAVAEGPRLHGLTDRLGERVHAALARAGLRPPEEFAGRFPHEMSGGQQQRVVIAGALALDPSVIVADEPVASLDASVRGEILKLILELRDSLGLSALVVSHDLGLAWNIADRVAVMYLGRIVETGTVEEVLLRPKHPYTRALLSVLPDSGERPVLLTGEPPDPAAVPGGCRFHPRCPLRAAEQDTLCDSRDLPVLTGDPSRSSLAACHLVH</sequence>
<keyword evidence="2" id="KW-0813">Transport</keyword>
<dbReference type="InterPro" id="IPR003593">
    <property type="entry name" value="AAA+_ATPase"/>
</dbReference>
<name>A0A1I3WSH4_9ACTN</name>
<dbReference type="CDD" id="cd03257">
    <property type="entry name" value="ABC_NikE_OppD_transporters"/>
    <property type="match status" value="1"/>
</dbReference>
<comment type="similarity">
    <text evidence="1">Belongs to the ABC transporter superfamily.</text>
</comment>
<dbReference type="GO" id="GO:0005524">
    <property type="term" value="F:ATP binding"/>
    <property type="evidence" value="ECO:0007669"/>
    <property type="project" value="UniProtKB-KW"/>
</dbReference>